<proteinExistence type="inferred from homology"/>
<dbReference type="GO" id="GO:0042398">
    <property type="term" value="P:modified amino acid biosynthetic process"/>
    <property type="evidence" value="ECO:0007669"/>
    <property type="project" value="InterPro"/>
</dbReference>
<evidence type="ECO:0000313" key="6">
    <source>
        <dbReference type="Proteomes" id="UP000593594"/>
    </source>
</evidence>
<dbReference type="GO" id="GO:0005524">
    <property type="term" value="F:ATP binding"/>
    <property type="evidence" value="ECO:0007669"/>
    <property type="project" value="UniProtKB-KW"/>
</dbReference>
<protein>
    <recommendedName>
        <fullName evidence="4">Putative glutamate--cysteine ligase 2</fullName>
        <ecNumber evidence="4">6.3.2.2</ecNumber>
    </recommendedName>
    <alternativeName>
        <fullName evidence="4">Gamma-glutamylcysteine synthetase 2</fullName>
        <shortName evidence="4">GCS 2</shortName>
        <shortName evidence="4">Gamma-GCS 2</shortName>
    </alternativeName>
</protein>
<dbReference type="InterPro" id="IPR006336">
    <property type="entry name" value="GCS2"/>
</dbReference>
<accession>A0A7S8C8T7</accession>
<reference evidence="5 6" key="1">
    <citation type="submission" date="2020-06" db="EMBL/GenBank/DDBJ databases">
        <title>Genome sequence of 2 isolates from Red Sea Mangroves.</title>
        <authorList>
            <person name="Sefrji F."/>
            <person name="Michoud G."/>
            <person name="Merlino G."/>
            <person name="Daffonchio D."/>
        </authorList>
    </citation>
    <scope>NUCLEOTIDE SEQUENCE [LARGE SCALE GENOMIC DNA]</scope>
    <source>
        <strain evidence="5 6">R1DC25</strain>
    </source>
</reference>
<organism evidence="5 6">
    <name type="scientific">Kaustia mangrovi</name>
    <dbReference type="NCBI Taxonomy" id="2593653"/>
    <lineage>
        <taxon>Bacteria</taxon>
        <taxon>Pseudomonadati</taxon>
        <taxon>Pseudomonadota</taxon>
        <taxon>Alphaproteobacteria</taxon>
        <taxon>Hyphomicrobiales</taxon>
        <taxon>Parvibaculaceae</taxon>
        <taxon>Kaustia</taxon>
    </lineage>
</organism>
<keyword evidence="6" id="KW-1185">Reference proteome</keyword>
<evidence type="ECO:0000256" key="3">
    <source>
        <dbReference type="ARBA" id="ARBA00022840"/>
    </source>
</evidence>
<dbReference type="NCBIfam" id="NF010039">
    <property type="entry name" value="PRK13515.1"/>
    <property type="match status" value="1"/>
</dbReference>
<keyword evidence="2 4" id="KW-0547">Nucleotide-binding</keyword>
<dbReference type="Proteomes" id="UP000593594">
    <property type="component" value="Chromosome"/>
</dbReference>
<dbReference type="HAMAP" id="MF_01609">
    <property type="entry name" value="Glu_cys_ligase_2"/>
    <property type="match status" value="1"/>
</dbReference>
<keyword evidence="1 4" id="KW-0436">Ligase</keyword>
<keyword evidence="3 4" id="KW-0067">ATP-binding</keyword>
<evidence type="ECO:0000256" key="1">
    <source>
        <dbReference type="ARBA" id="ARBA00022598"/>
    </source>
</evidence>
<sequence>MREPSFSIGIEEEYLLVDRQTRDLVARAPDGLMSACETALEGQVSPEFLQCQIEVGTHVCETLGEARHDLARLRSAIAEVSAGHGLAPIAASTHPFAKWADQRHTHKERYEVLAKDLQVVVRRMLISGMHVHIGIEDEDLRVDLFNQLAYFLPHLLVLSTSSPFWQGRDTGLKSYRLIVFDSLPRTGLPPDFSSYGEYERVVQVLVQAGLIEDATKIWWDLRPSARFPTLELRICDVCTRLDDAIAIAALFRCLARMLYRLRRDNQRWRSYDRFLINENRWRAVRYGLAEGLIDFGRGTVAAYADLLEELLTLTRPDAEHFGCTAELEHALTIVARGTSADRQLASYNTAITEGASEADALNAVVDTLIAETVQDLPGDARSGVRSG</sequence>
<dbReference type="NCBIfam" id="TIGR02050">
    <property type="entry name" value="gshA_cyan_rel"/>
    <property type="match status" value="1"/>
</dbReference>
<evidence type="ECO:0000256" key="2">
    <source>
        <dbReference type="ARBA" id="ARBA00022741"/>
    </source>
</evidence>
<evidence type="ECO:0000256" key="4">
    <source>
        <dbReference type="HAMAP-Rule" id="MF_01609"/>
    </source>
</evidence>
<dbReference type="InterPro" id="IPR011793">
    <property type="entry name" value="YbdK"/>
</dbReference>
<dbReference type="PANTHER" id="PTHR36510">
    <property type="entry name" value="GLUTAMATE--CYSTEINE LIGASE 2-RELATED"/>
    <property type="match status" value="1"/>
</dbReference>
<dbReference type="EC" id="6.3.2.2" evidence="4"/>
<dbReference type="InterPro" id="IPR014746">
    <property type="entry name" value="Gln_synth/guanido_kin_cat_dom"/>
</dbReference>
<dbReference type="KEGG" id="kmn:HW532_20505"/>
<dbReference type="SUPFAM" id="SSF55931">
    <property type="entry name" value="Glutamine synthetase/guanido kinase"/>
    <property type="match status" value="1"/>
</dbReference>
<dbReference type="Pfam" id="PF04107">
    <property type="entry name" value="GCS2"/>
    <property type="match status" value="1"/>
</dbReference>
<comment type="function">
    <text evidence="4">ATP-dependent carboxylate-amine ligase which exhibits weak glutamate--cysteine ligase activity.</text>
</comment>
<name>A0A7S8C8T7_9HYPH</name>
<dbReference type="InterPro" id="IPR050141">
    <property type="entry name" value="GCL_type2/YbdK_subfam"/>
</dbReference>
<dbReference type="Gene3D" id="3.30.590.20">
    <property type="match status" value="1"/>
</dbReference>
<dbReference type="PANTHER" id="PTHR36510:SF1">
    <property type="entry name" value="GLUTAMATE--CYSTEINE LIGASE 2-RELATED"/>
    <property type="match status" value="1"/>
</dbReference>
<dbReference type="GO" id="GO:0004357">
    <property type="term" value="F:glutamate-cysteine ligase activity"/>
    <property type="evidence" value="ECO:0007669"/>
    <property type="project" value="UniProtKB-EC"/>
</dbReference>
<dbReference type="AlphaFoldDB" id="A0A7S8C8T7"/>
<gene>
    <name evidence="5" type="ORF">HW532_20505</name>
</gene>
<dbReference type="EMBL" id="CP058214">
    <property type="protein sequence ID" value="QPC45446.1"/>
    <property type="molecule type" value="Genomic_DNA"/>
</dbReference>
<evidence type="ECO:0000313" key="5">
    <source>
        <dbReference type="EMBL" id="QPC45446.1"/>
    </source>
</evidence>
<comment type="similarity">
    <text evidence="4">Belongs to the glutamate--cysteine ligase type 2 family. YbdK subfamily.</text>
</comment>
<comment type="catalytic activity">
    <reaction evidence="4">
        <text>L-cysteine + L-glutamate + ATP = gamma-L-glutamyl-L-cysteine + ADP + phosphate + H(+)</text>
        <dbReference type="Rhea" id="RHEA:13285"/>
        <dbReference type="ChEBI" id="CHEBI:15378"/>
        <dbReference type="ChEBI" id="CHEBI:29985"/>
        <dbReference type="ChEBI" id="CHEBI:30616"/>
        <dbReference type="ChEBI" id="CHEBI:35235"/>
        <dbReference type="ChEBI" id="CHEBI:43474"/>
        <dbReference type="ChEBI" id="CHEBI:58173"/>
        <dbReference type="ChEBI" id="CHEBI:456216"/>
        <dbReference type="EC" id="6.3.2.2"/>
    </reaction>
</comment>